<name>Q6Z5Y7_ORYSJ</name>
<reference evidence="2" key="2">
    <citation type="journal article" date="2008" name="Nucleic Acids Res.">
        <title>The rice annotation project database (RAP-DB): 2008 update.</title>
        <authorList>
            <consortium name="The rice annotation project (RAP)"/>
        </authorList>
    </citation>
    <scope>GENOME REANNOTATION</scope>
    <source>
        <strain evidence="2">cv. Nipponbare</strain>
    </source>
</reference>
<proteinExistence type="predicted"/>
<gene>
    <name evidence="1" type="primary">B1104G07.22</name>
</gene>
<dbReference type="AlphaFoldDB" id="Q6Z5Y7"/>
<organism evidence="1 2">
    <name type="scientific">Oryza sativa subsp. japonica</name>
    <name type="common">Rice</name>
    <dbReference type="NCBI Taxonomy" id="39947"/>
    <lineage>
        <taxon>Eukaryota</taxon>
        <taxon>Viridiplantae</taxon>
        <taxon>Streptophyta</taxon>
        <taxon>Embryophyta</taxon>
        <taxon>Tracheophyta</taxon>
        <taxon>Spermatophyta</taxon>
        <taxon>Magnoliopsida</taxon>
        <taxon>Liliopsida</taxon>
        <taxon>Poales</taxon>
        <taxon>Poaceae</taxon>
        <taxon>BOP clade</taxon>
        <taxon>Oryzoideae</taxon>
        <taxon>Oryzeae</taxon>
        <taxon>Oryzinae</taxon>
        <taxon>Oryza</taxon>
        <taxon>Oryza sativa</taxon>
    </lineage>
</organism>
<dbReference type="EMBL" id="AP005096">
    <property type="protein sequence ID" value="BAD03473.1"/>
    <property type="molecule type" value="Genomic_DNA"/>
</dbReference>
<protein>
    <submittedName>
        <fullName evidence="1">Uncharacterized protein</fullName>
    </submittedName>
</protein>
<sequence>MMKDKVETTFMNIACLIYTHYTGSFRQIGRADPDKSRQTGKRLMTTHARGHGCDDDGAKGLGFGGARRSALYASLSPVAIHEITTPSGGSELVAAAERSRRWRVL</sequence>
<dbReference type="Proteomes" id="UP000000763">
    <property type="component" value="Chromosome 8"/>
</dbReference>
<evidence type="ECO:0000313" key="2">
    <source>
        <dbReference type="Proteomes" id="UP000000763"/>
    </source>
</evidence>
<evidence type="ECO:0000313" key="1">
    <source>
        <dbReference type="EMBL" id="BAD03473.1"/>
    </source>
</evidence>
<reference evidence="2" key="1">
    <citation type="journal article" date="2005" name="Nature">
        <title>The map-based sequence of the rice genome.</title>
        <authorList>
            <consortium name="International rice genome sequencing project (IRGSP)"/>
            <person name="Matsumoto T."/>
            <person name="Wu J."/>
            <person name="Kanamori H."/>
            <person name="Katayose Y."/>
            <person name="Fujisawa M."/>
            <person name="Namiki N."/>
            <person name="Mizuno H."/>
            <person name="Yamamoto K."/>
            <person name="Antonio B.A."/>
            <person name="Baba T."/>
            <person name="Sakata K."/>
            <person name="Nagamura Y."/>
            <person name="Aoki H."/>
            <person name="Arikawa K."/>
            <person name="Arita K."/>
            <person name="Bito T."/>
            <person name="Chiden Y."/>
            <person name="Fujitsuka N."/>
            <person name="Fukunaka R."/>
            <person name="Hamada M."/>
            <person name="Harada C."/>
            <person name="Hayashi A."/>
            <person name="Hijishita S."/>
            <person name="Honda M."/>
            <person name="Hosokawa S."/>
            <person name="Ichikawa Y."/>
            <person name="Idonuma A."/>
            <person name="Iijima M."/>
            <person name="Ikeda M."/>
            <person name="Ikeno M."/>
            <person name="Ito K."/>
            <person name="Ito S."/>
            <person name="Ito T."/>
            <person name="Ito Y."/>
            <person name="Ito Y."/>
            <person name="Iwabuchi A."/>
            <person name="Kamiya K."/>
            <person name="Karasawa W."/>
            <person name="Kurita K."/>
            <person name="Katagiri S."/>
            <person name="Kikuta A."/>
            <person name="Kobayashi H."/>
            <person name="Kobayashi N."/>
            <person name="Machita K."/>
            <person name="Maehara T."/>
            <person name="Masukawa M."/>
            <person name="Mizubayashi T."/>
            <person name="Mukai Y."/>
            <person name="Nagasaki H."/>
            <person name="Nagata Y."/>
            <person name="Naito S."/>
            <person name="Nakashima M."/>
            <person name="Nakama Y."/>
            <person name="Nakamichi Y."/>
            <person name="Nakamura M."/>
            <person name="Meguro A."/>
            <person name="Negishi M."/>
            <person name="Ohta I."/>
            <person name="Ohta T."/>
            <person name="Okamoto M."/>
            <person name="Ono N."/>
            <person name="Saji S."/>
            <person name="Sakaguchi M."/>
            <person name="Sakai K."/>
            <person name="Shibata M."/>
            <person name="Shimokawa T."/>
            <person name="Song J."/>
            <person name="Takazaki Y."/>
            <person name="Terasawa K."/>
            <person name="Tsugane M."/>
            <person name="Tsuji K."/>
            <person name="Ueda S."/>
            <person name="Waki K."/>
            <person name="Yamagata H."/>
            <person name="Yamamoto M."/>
            <person name="Yamamoto S."/>
            <person name="Yamane H."/>
            <person name="Yoshiki S."/>
            <person name="Yoshihara R."/>
            <person name="Yukawa K."/>
            <person name="Zhong H."/>
            <person name="Yano M."/>
            <person name="Yuan Q."/>
            <person name="Ouyang S."/>
            <person name="Liu J."/>
            <person name="Jones K.M."/>
            <person name="Gansberger K."/>
            <person name="Moffat K."/>
            <person name="Hill J."/>
            <person name="Bera J."/>
            <person name="Fadrosh D."/>
            <person name="Jin S."/>
            <person name="Johri S."/>
            <person name="Kim M."/>
            <person name="Overton L."/>
            <person name="Reardon M."/>
            <person name="Tsitrin T."/>
            <person name="Vuong H."/>
            <person name="Weaver B."/>
            <person name="Ciecko A."/>
            <person name="Tallon L."/>
            <person name="Jackson J."/>
            <person name="Pai G."/>
            <person name="Aken S.V."/>
            <person name="Utterback T."/>
            <person name="Reidmuller S."/>
            <person name="Feldblyum T."/>
            <person name="Hsiao J."/>
            <person name="Zismann V."/>
            <person name="Iobst S."/>
            <person name="de Vazeille A.R."/>
            <person name="Buell C.R."/>
            <person name="Ying K."/>
            <person name="Li Y."/>
            <person name="Lu T."/>
            <person name="Huang Y."/>
            <person name="Zhao Q."/>
            <person name="Feng Q."/>
            <person name="Zhang L."/>
            <person name="Zhu J."/>
            <person name="Weng Q."/>
            <person name="Mu J."/>
            <person name="Lu Y."/>
            <person name="Fan D."/>
            <person name="Liu Y."/>
            <person name="Guan J."/>
            <person name="Zhang Y."/>
            <person name="Yu S."/>
            <person name="Liu X."/>
            <person name="Zhang Y."/>
            <person name="Hong G."/>
            <person name="Han B."/>
            <person name="Choisne N."/>
            <person name="Demange N."/>
            <person name="Orjeda G."/>
            <person name="Samain S."/>
            <person name="Cattolico L."/>
            <person name="Pelletier E."/>
            <person name="Couloux A."/>
            <person name="Segurens B."/>
            <person name="Wincker P."/>
            <person name="D'Hont A."/>
            <person name="Scarpelli C."/>
            <person name="Weissenbach J."/>
            <person name="Salanoubat M."/>
            <person name="Quetier F."/>
            <person name="Yu Y."/>
            <person name="Kim H.R."/>
            <person name="Rambo T."/>
            <person name="Currie J."/>
            <person name="Collura K."/>
            <person name="Luo M."/>
            <person name="Yang T."/>
            <person name="Ammiraju J.S.S."/>
            <person name="Engler F."/>
            <person name="Soderlund C."/>
            <person name="Wing R.A."/>
            <person name="Palmer L.E."/>
            <person name="de la Bastide M."/>
            <person name="Spiegel L."/>
            <person name="Nascimento L."/>
            <person name="Zutavern T."/>
            <person name="O'Shaughnessy A."/>
            <person name="Dike S."/>
            <person name="Dedhia N."/>
            <person name="Preston R."/>
            <person name="Balija V."/>
            <person name="McCombie W.R."/>
            <person name="Chow T."/>
            <person name="Chen H."/>
            <person name="Chung M."/>
            <person name="Chen C."/>
            <person name="Shaw J."/>
            <person name="Wu H."/>
            <person name="Hsiao K."/>
            <person name="Chao Y."/>
            <person name="Chu M."/>
            <person name="Cheng C."/>
            <person name="Hour A."/>
            <person name="Lee P."/>
            <person name="Lin S."/>
            <person name="Lin Y."/>
            <person name="Liou J."/>
            <person name="Liu S."/>
            <person name="Hsing Y."/>
            <person name="Raghuvanshi S."/>
            <person name="Mohanty A."/>
            <person name="Bharti A.K."/>
            <person name="Gaur A."/>
            <person name="Gupta V."/>
            <person name="Kumar D."/>
            <person name="Ravi V."/>
            <person name="Vij S."/>
            <person name="Kapur A."/>
            <person name="Khurana P."/>
            <person name="Khurana P."/>
            <person name="Khurana J.P."/>
            <person name="Tyagi A.K."/>
            <person name="Gaikwad K."/>
            <person name="Singh A."/>
            <person name="Dalal V."/>
            <person name="Srivastava S."/>
            <person name="Dixit A."/>
            <person name="Pal A.K."/>
            <person name="Ghazi I.A."/>
            <person name="Yadav M."/>
            <person name="Pandit A."/>
            <person name="Bhargava A."/>
            <person name="Sureshbabu K."/>
            <person name="Batra K."/>
            <person name="Sharma T.R."/>
            <person name="Mohapatra T."/>
            <person name="Singh N.K."/>
            <person name="Messing J."/>
            <person name="Nelson A.B."/>
            <person name="Fuks G."/>
            <person name="Kavchok S."/>
            <person name="Keizer G."/>
            <person name="Linton E."/>
            <person name="Llaca V."/>
            <person name="Song R."/>
            <person name="Tanyolac B."/>
            <person name="Young S."/>
            <person name="Ho-Il K."/>
            <person name="Hahn J.H."/>
            <person name="Sangsakoo G."/>
            <person name="Vanavichit A."/>
            <person name="de Mattos Luiz.A.T."/>
            <person name="Zimmer P.D."/>
            <person name="Malone G."/>
            <person name="Dellagostin O."/>
            <person name="de Oliveira A.C."/>
            <person name="Bevan M."/>
            <person name="Bancroft I."/>
            <person name="Minx P."/>
            <person name="Cordum H."/>
            <person name="Wilson R."/>
            <person name="Cheng Z."/>
            <person name="Jin W."/>
            <person name="Jiang J."/>
            <person name="Leong S.A."/>
            <person name="Iwama H."/>
            <person name="Gojobori T."/>
            <person name="Itoh T."/>
            <person name="Niimura Y."/>
            <person name="Fujii Y."/>
            <person name="Habara T."/>
            <person name="Sakai H."/>
            <person name="Sato Y."/>
            <person name="Wilson G."/>
            <person name="Kumar K."/>
            <person name="McCouch S."/>
            <person name="Juretic N."/>
            <person name="Hoen D."/>
            <person name="Wright S."/>
            <person name="Bruskiewich R."/>
            <person name="Bureau T."/>
            <person name="Miyao A."/>
            <person name="Hirochika H."/>
            <person name="Nishikawa T."/>
            <person name="Kadowaki K."/>
            <person name="Sugiura M."/>
            <person name="Burr B."/>
            <person name="Sasaki T."/>
        </authorList>
    </citation>
    <scope>NUCLEOTIDE SEQUENCE [LARGE SCALE GENOMIC DNA]</scope>
    <source>
        <strain evidence="2">cv. Nipponbare</strain>
    </source>
</reference>
<accession>Q6Z5Y7</accession>